<proteinExistence type="predicted"/>
<feature type="transmembrane region" description="Helical" evidence="1">
    <location>
        <begin position="86"/>
        <end position="103"/>
    </location>
</feature>
<dbReference type="InterPro" id="IPR025058">
    <property type="entry name" value="DUF3995"/>
</dbReference>
<reference evidence="3" key="1">
    <citation type="submission" date="2017-02" db="EMBL/GenBank/DDBJ databases">
        <authorList>
            <person name="Varghese N."/>
            <person name="Submissions S."/>
        </authorList>
    </citation>
    <scope>NUCLEOTIDE SEQUENCE [LARGE SCALE GENOMIC DNA]</scope>
    <source>
        <strain evidence="3">DSM 24091</strain>
    </source>
</reference>
<name>A0A1T5GQE5_9SPHI</name>
<keyword evidence="1" id="KW-1133">Transmembrane helix</keyword>
<dbReference type="Proteomes" id="UP000190150">
    <property type="component" value="Unassembled WGS sequence"/>
</dbReference>
<feature type="transmembrane region" description="Helical" evidence="1">
    <location>
        <begin position="44"/>
        <end position="71"/>
    </location>
</feature>
<evidence type="ECO:0000313" key="3">
    <source>
        <dbReference type="Proteomes" id="UP000190150"/>
    </source>
</evidence>
<keyword evidence="1" id="KW-0812">Transmembrane</keyword>
<dbReference type="STRING" id="1513896.SAMN05660841_04261"/>
<dbReference type="RefSeq" id="WP_079645884.1">
    <property type="nucleotide sequence ID" value="NZ_FUZF01000030.1"/>
</dbReference>
<protein>
    <recommendedName>
        <fullName evidence="4">DUF3995 domain-containing protein</fullName>
    </recommendedName>
</protein>
<evidence type="ECO:0000313" key="2">
    <source>
        <dbReference type="EMBL" id="SKC10550.1"/>
    </source>
</evidence>
<evidence type="ECO:0000256" key="1">
    <source>
        <dbReference type="SAM" id="Phobius"/>
    </source>
</evidence>
<evidence type="ECO:0008006" key="4">
    <source>
        <dbReference type="Google" id="ProtNLM"/>
    </source>
</evidence>
<dbReference type="EMBL" id="FUZF01000030">
    <property type="protein sequence ID" value="SKC10550.1"/>
    <property type="molecule type" value="Genomic_DNA"/>
</dbReference>
<dbReference type="AlphaFoldDB" id="A0A1T5GQE5"/>
<feature type="transmembrane region" description="Helical" evidence="1">
    <location>
        <begin position="124"/>
        <end position="141"/>
    </location>
</feature>
<keyword evidence="3" id="KW-1185">Reference proteome</keyword>
<gene>
    <name evidence="2" type="ORF">SAMN05660841_04261</name>
</gene>
<organism evidence="2 3">
    <name type="scientific">Sphingobacterium nematocida</name>
    <dbReference type="NCBI Taxonomy" id="1513896"/>
    <lineage>
        <taxon>Bacteria</taxon>
        <taxon>Pseudomonadati</taxon>
        <taxon>Bacteroidota</taxon>
        <taxon>Sphingobacteriia</taxon>
        <taxon>Sphingobacteriales</taxon>
        <taxon>Sphingobacteriaceae</taxon>
        <taxon>Sphingobacterium</taxon>
    </lineage>
</organism>
<accession>A0A1T5GQE5</accession>
<sequence>MTTIIALILTIVFFTLSGIHIYWSFGGKWANNSVVPSNDDDIKVIMPGFIPTFTVAIGLLIFGGIVLLNIIELANQPSVLYVIRKYGLWFIIGIFTLRAIGDFKYMGFFKKVKQTKFGKNDTKYYSPLCLTIGILALLLAAP</sequence>
<feature type="transmembrane region" description="Helical" evidence="1">
    <location>
        <begin position="6"/>
        <end position="23"/>
    </location>
</feature>
<dbReference type="Pfam" id="PF13160">
    <property type="entry name" value="DUF3995"/>
    <property type="match status" value="1"/>
</dbReference>
<dbReference type="OrthoDB" id="8590912at2"/>
<keyword evidence="1" id="KW-0472">Membrane</keyword>